<protein>
    <submittedName>
        <fullName evidence="3">Uncharacterized protein</fullName>
    </submittedName>
</protein>
<sequence length="370" mass="40035">MQQNDADDRTMALPAPLTTTAPDINANVRRQQGLYTILGPLTTAFAPGPGCNQVNGIQAAQPDLYWGATCKNISINGQDSTRITMEPASSCYPDGLVSFLTEHDMFSTLAFFSPGLACPSGWTATGLVTYGMTNSYTADMGDEAATSALKSGETLVRCCPTGYRWQDTNAQDLCISALPSMTAITSSGFDDNCGNKTTTLTFSQGAYFANAQAYPLHLIVPANSTFTPPLPTPEAHKTEHVVKIAVGIAVPLVVIFLAIFIFFGIRAYKRQKSRQQNAQDPFPANHTVRHEYTGKPELQGDIGGTINRADGHAFMKPELDHHGSQVYPRPELEAVQKPMELDSGQTRFPTELPPHTPRDGWHSGVQVNSP</sequence>
<gene>
    <name evidence="3" type="ORF">FALBO_2226</name>
</gene>
<proteinExistence type="predicted"/>
<keyword evidence="2" id="KW-1133">Transmembrane helix</keyword>
<dbReference type="Proteomes" id="UP000554235">
    <property type="component" value="Unassembled WGS sequence"/>
</dbReference>
<accession>A0A8H4LN51</accession>
<evidence type="ECO:0000313" key="3">
    <source>
        <dbReference type="EMBL" id="KAF4470854.1"/>
    </source>
</evidence>
<keyword evidence="2" id="KW-0472">Membrane</keyword>
<comment type="caution">
    <text evidence="3">The sequence shown here is derived from an EMBL/GenBank/DDBJ whole genome shotgun (WGS) entry which is preliminary data.</text>
</comment>
<dbReference type="OrthoDB" id="5429716at2759"/>
<feature type="transmembrane region" description="Helical" evidence="2">
    <location>
        <begin position="244"/>
        <end position="265"/>
    </location>
</feature>
<keyword evidence="2" id="KW-0812">Transmembrane</keyword>
<evidence type="ECO:0000256" key="1">
    <source>
        <dbReference type="SAM" id="MobiDB-lite"/>
    </source>
</evidence>
<evidence type="ECO:0000313" key="4">
    <source>
        <dbReference type="Proteomes" id="UP000554235"/>
    </source>
</evidence>
<name>A0A8H4LN51_9HYPO</name>
<keyword evidence="4" id="KW-1185">Reference proteome</keyword>
<organism evidence="3 4">
    <name type="scientific">Fusarium albosuccineum</name>
    <dbReference type="NCBI Taxonomy" id="1237068"/>
    <lineage>
        <taxon>Eukaryota</taxon>
        <taxon>Fungi</taxon>
        <taxon>Dikarya</taxon>
        <taxon>Ascomycota</taxon>
        <taxon>Pezizomycotina</taxon>
        <taxon>Sordariomycetes</taxon>
        <taxon>Hypocreomycetidae</taxon>
        <taxon>Hypocreales</taxon>
        <taxon>Nectriaceae</taxon>
        <taxon>Fusarium</taxon>
        <taxon>Fusarium decemcellulare species complex</taxon>
    </lineage>
</organism>
<reference evidence="3 4" key="1">
    <citation type="submission" date="2020-01" db="EMBL/GenBank/DDBJ databases">
        <title>Identification and distribution of gene clusters putatively required for synthesis of sphingolipid metabolism inhibitors in phylogenetically diverse species of the filamentous fungus Fusarium.</title>
        <authorList>
            <person name="Kim H.-S."/>
            <person name="Busman M."/>
            <person name="Brown D.W."/>
            <person name="Divon H."/>
            <person name="Uhlig S."/>
            <person name="Proctor R.H."/>
        </authorList>
    </citation>
    <scope>NUCLEOTIDE SEQUENCE [LARGE SCALE GENOMIC DNA]</scope>
    <source>
        <strain evidence="3 4">NRRL 20459</strain>
    </source>
</reference>
<evidence type="ECO:0000256" key="2">
    <source>
        <dbReference type="SAM" id="Phobius"/>
    </source>
</evidence>
<dbReference type="EMBL" id="JAADYS010000284">
    <property type="protein sequence ID" value="KAF4470854.1"/>
    <property type="molecule type" value="Genomic_DNA"/>
</dbReference>
<dbReference type="AlphaFoldDB" id="A0A8H4LN51"/>
<feature type="region of interest" description="Disordered" evidence="1">
    <location>
        <begin position="331"/>
        <end position="370"/>
    </location>
</feature>